<dbReference type="EMBL" id="AOJE01000016">
    <property type="protein sequence ID" value="ELZ41691.1"/>
    <property type="molecule type" value="Genomic_DNA"/>
</dbReference>
<name>M0E1P4_9EURY</name>
<comment type="caution">
    <text evidence="1">The sequence shown here is derived from an EMBL/GenBank/DDBJ whole genome shotgun (WGS) entry which is preliminary data.</text>
</comment>
<reference evidence="1 2" key="1">
    <citation type="journal article" date="2014" name="PLoS Genet.">
        <title>Phylogenetically driven sequencing of extremely halophilic archaea reveals strategies for static and dynamic osmo-response.</title>
        <authorList>
            <person name="Becker E.A."/>
            <person name="Seitzer P.M."/>
            <person name="Tritt A."/>
            <person name="Larsen D."/>
            <person name="Krusor M."/>
            <person name="Yao A.I."/>
            <person name="Wu D."/>
            <person name="Madern D."/>
            <person name="Eisen J.A."/>
            <person name="Darling A.E."/>
            <person name="Facciotti M.T."/>
        </authorList>
    </citation>
    <scope>NUCLEOTIDE SEQUENCE [LARGE SCALE GENOMIC DNA]</scope>
    <source>
        <strain evidence="1 2">DSM 1137</strain>
    </source>
</reference>
<dbReference type="AlphaFoldDB" id="M0E1P4"/>
<organism evidence="1 2">
    <name type="scientific">Halorubrum saccharovorum DSM 1137</name>
    <dbReference type="NCBI Taxonomy" id="1227484"/>
    <lineage>
        <taxon>Archaea</taxon>
        <taxon>Methanobacteriati</taxon>
        <taxon>Methanobacteriota</taxon>
        <taxon>Stenosarchaea group</taxon>
        <taxon>Halobacteria</taxon>
        <taxon>Halobacteriales</taxon>
        <taxon>Haloferacaceae</taxon>
        <taxon>Halorubrum</taxon>
    </lineage>
</organism>
<dbReference type="STRING" id="1227484.C471_05511"/>
<gene>
    <name evidence="1" type="ORF">C471_05511</name>
</gene>
<evidence type="ECO:0000313" key="2">
    <source>
        <dbReference type="Proteomes" id="UP000011514"/>
    </source>
</evidence>
<sequence>MDVPSGTYRMISRTFATGPDGPPSFIPDGLWFPPSDPTVDSAMIVRARIRQRRLVPEYSF</sequence>
<proteinExistence type="predicted"/>
<keyword evidence="2" id="KW-1185">Reference proteome</keyword>
<accession>M0E1P4</accession>
<protein>
    <submittedName>
        <fullName evidence="1">Uncharacterized protein</fullName>
    </submittedName>
</protein>
<dbReference type="Proteomes" id="UP000011514">
    <property type="component" value="Unassembled WGS sequence"/>
</dbReference>
<evidence type="ECO:0000313" key="1">
    <source>
        <dbReference type="EMBL" id="ELZ41691.1"/>
    </source>
</evidence>